<evidence type="ECO:0008006" key="3">
    <source>
        <dbReference type="Google" id="ProtNLM"/>
    </source>
</evidence>
<proteinExistence type="predicted"/>
<accession>A0ABR4F814</accession>
<comment type="caution">
    <text evidence="1">The sequence shown here is derived from an EMBL/GenBank/DDBJ whole genome shotgun (WGS) entry which is preliminary data.</text>
</comment>
<dbReference type="Proteomes" id="UP001600888">
    <property type="component" value="Unassembled WGS sequence"/>
</dbReference>
<evidence type="ECO:0000313" key="2">
    <source>
        <dbReference type="Proteomes" id="UP001600888"/>
    </source>
</evidence>
<protein>
    <recommendedName>
        <fullName evidence="3">Secreted protein</fullName>
    </recommendedName>
</protein>
<keyword evidence="2" id="KW-1185">Reference proteome</keyword>
<organism evidence="1 2">
    <name type="scientific">Diaporthe vaccinii</name>
    <dbReference type="NCBI Taxonomy" id="105482"/>
    <lineage>
        <taxon>Eukaryota</taxon>
        <taxon>Fungi</taxon>
        <taxon>Dikarya</taxon>
        <taxon>Ascomycota</taxon>
        <taxon>Pezizomycotina</taxon>
        <taxon>Sordariomycetes</taxon>
        <taxon>Sordariomycetidae</taxon>
        <taxon>Diaporthales</taxon>
        <taxon>Diaporthaceae</taxon>
        <taxon>Diaporthe</taxon>
        <taxon>Diaporthe eres species complex</taxon>
    </lineage>
</organism>
<evidence type="ECO:0000313" key="1">
    <source>
        <dbReference type="EMBL" id="KAL2290833.1"/>
    </source>
</evidence>
<dbReference type="EMBL" id="JBAWTH010000008">
    <property type="protein sequence ID" value="KAL2290833.1"/>
    <property type="molecule type" value="Genomic_DNA"/>
</dbReference>
<sequence length="82" mass="9503">MGLLWHFSFLISFPYLPRYLAPGKLARLEHRGRTDLPSWQLRPTVHNSGVYKGKNCSCNMASHHITWNGYETRRTSNLRCGV</sequence>
<gene>
    <name evidence="1" type="ORF">FJTKL_14795</name>
</gene>
<reference evidence="1 2" key="1">
    <citation type="submission" date="2024-03" db="EMBL/GenBank/DDBJ databases">
        <title>A high-quality draft genome sequence of Diaporthe vaccinii, a causative agent of upright dieback and viscid rot disease in cranberry plants.</title>
        <authorList>
            <person name="Sarrasin M."/>
            <person name="Lang B.F."/>
            <person name="Burger G."/>
        </authorList>
    </citation>
    <scope>NUCLEOTIDE SEQUENCE [LARGE SCALE GENOMIC DNA]</scope>
    <source>
        <strain evidence="1 2">IS7</strain>
    </source>
</reference>
<name>A0ABR4F814_9PEZI</name>